<protein>
    <submittedName>
        <fullName evidence="1">Uncharacterized protein</fullName>
    </submittedName>
</protein>
<evidence type="ECO:0000313" key="1">
    <source>
        <dbReference type="EMBL" id="KAF7775483.1"/>
    </source>
</evidence>
<dbReference type="EMBL" id="AHBZ03000012">
    <property type="protein sequence ID" value="KAF7775483.1"/>
    <property type="molecule type" value="Genomic_DNA"/>
</dbReference>
<dbReference type="AlphaFoldDB" id="A0AAD4FTX0"/>
<organism evidence="1 2">
    <name type="scientific">Pseudoalteromonas citrea</name>
    <dbReference type="NCBI Taxonomy" id="43655"/>
    <lineage>
        <taxon>Bacteria</taxon>
        <taxon>Pseudomonadati</taxon>
        <taxon>Pseudomonadota</taxon>
        <taxon>Gammaproteobacteria</taxon>
        <taxon>Alteromonadales</taxon>
        <taxon>Pseudoalteromonadaceae</taxon>
        <taxon>Pseudoalteromonas</taxon>
    </lineage>
</organism>
<gene>
    <name evidence="1" type="ORF">PCIT_a1685</name>
</gene>
<proteinExistence type="predicted"/>
<sequence length="363" mass="40336">MVLSLNILKKIKQLLSNYLSKNVSYYNGEHFYIGEGCFSPLPKAKAICIVARNRCTESKQSYSSISRKELSSLLRLEKNTASRPMHFRVTADLDNDLFEVHKTTFEIDATEADSGWVLIPESYILGTAHPDGVVSAETPSGLLFAYMDNSPTSLYRAGLIQTVEAFKHSIGLPADTKHEKIQMEAYASLLSNIKLNKAFIDLVKAARLNVATQLSPLKLHALYIAPLIMFTLLSGVSVGWQSYQLHQNELQTNIDKEQVFKILSTSNQIDKLNATINEVNEGVLNTALTDSHWEVLRVFIEANVRLNFVRFDGQVLEVDGEVANSSELLGLVTQQAQVQSAQFIGAVNKSGSTDKFNMGIFLK</sequence>
<name>A0AAD4FTX0_9GAMM</name>
<reference evidence="1" key="2">
    <citation type="submission" date="2015-03" db="EMBL/GenBank/DDBJ databases">
        <title>Genome sequence of Pseudoalteromonas citrea.</title>
        <authorList>
            <person name="Xie B.-B."/>
            <person name="Rong J.-C."/>
            <person name="Qin Q.-L."/>
            <person name="Zhang Y.-Z."/>
        </authorList>
    </citation>
    <scope>NUCLEOTIDE SEQUENCE</scope>
    <source>
        <strain evidence="1">DSM 8771</strain>
    </source>
</reference>
<dbReference type="Proteomes" id="UP000016487">
    <property type="component" value="Unassembled WGS sequence"/>
</dbReference>
<accession>A0AAD4FTX0</accession>
<reference evidence="1" key="1">
    <citation type="journal article" date="2012" name="J. Bacteriol.">
        <title>Genome sequences of type strains of seven species of the marine bacterium Pseudoalteromonas.</title>
        <authorList>
            <person name="Xie B.B."/>
            <person name="Shu Y.L."/>
            <person name="Qin Q.L."/>
            <person name="Rong J.C."/>
            <person name="Zhang X.Y."/>
            <person name="Chen X.L."/>
            <person name="Shi M."/>
            <person name="He H.L."/>
            <person name="Zhou B.C."/>
            <person name="Zhang Y.Z."/>
        </authorList>
    </citation>
    <scope>NUCLEOTIDE SEQUENCE</scope>
    <source>
        <strain evidence="1">DSM 8771</strain>
    </source>
</reference>
<comment type="caution">
    <text evidence="1">The sequence shown here is derived from an EMBL/GenBank/DDBJ whole genome shotgun (WGS) entry which is preliminary data.</text>
</comment>
<evidence type="ECO:0000313" key="2">
    <source>
        <dbReference type="Proteomes" id="UP000016487"/>
    </source>
</evidence>